<dbReference type="PANTHER" id="PTHR30032:SF8">
    <property type="entry name" value="GERMINATION-SPECIFIC N-ACETYLMURAMOYL-L-ALANINE AMIDASE"/>
    <property type="match status" value="1"/>
</dbReference>
<dbReference type="NCBIfam" id="TIGR02669">
    <property type="entry name" value="SpoIID_LytB"/>
    <property type="match status" value="1"/>
</dbReference>
<dbReference type="InterPro" id="IPR007253">
    <property type="entry name" value="Cell_wall-bd_2"/>
</dbReference>
<dbReference type="RefSeq" id="WP_160917893.1">
    <property type="nucleotide sequence ID" value="NZ_WMEY01000001.1"/>
</dbReference>
<dbReference type="Pfam" id="PF04122">
    <property type="entry name" value="CW_binding_2"/>
    <property type="match status" value="3"/>
</dbReference>
<organism evidence="3 4">
    <name type="scientific">Guptibacillus hwajinpoensis</name>
    <dbReference type="NCBI Taxonomy" id="208199"/>
    <lineage>
        <taxon>Bacteria</taxon>
        <taxon>Bacillati</taxon>
        <taxon>Bacillota</taxon>
        <taxon>Bacilli</taxon>
        <taxon>Bacillales</taxon>
        <taxon>Guptibacillaceae</taxon>
        <taxon>Guptibacillus</taxon>
    </lineage>
</organism>
<comment type="caution">
    <text evidence="3">The sequence shown here is derived from an EMBL/GenBank/DDBJ whole genome shotgun (WGS) entry which is preliminary data.</text>
</comment>
<feature type="signal peptide" evidence="1">
    <location>
        <begin position="1"/>
        <end position="23"/>
    </location>
</feature>
<dbReference type="Gene3D" id="3.40.50.12090">
    <property type="match status" value="2"/>
</dbReference>
<proteinExistence type="predicted"/>
<dbReference type="AlphaFoldDB" id="A0A845ESE1"/>
<dbReference type="InterPro" id="IPR013693">
    <property type="entry name" value="SpoIID/LytB_N"/>
</dbReference>
<evidence type="ECO:0000313" key="4">
    <source>
        <dbReference type="Proteomes" id="UP000447833"/>
    </source>
</evidence>
<gene>
    <name evidence="3" type="ORF">GLW07_01345</name>
</gene>
<sequence>MKLLTSLLVGILAFSLSMHSVQAAGETVTVKLVNYVKDKTILKFNVTGSYQIQGSEIEIESSNVGEYSVKAESGDVVLYRGNTKLNNFGSAMTLVPTITNAVDSFVAIGDKRYLGEMEFTVDGKYIRPVNTLPMEEYLKGVVPSEMPAYWGTNGGMEALKAQAVAARTFAFPRKDNLTDSQSSQVYKGYDWYQTTNEAVDATAGKALMFDGEYIGAFYSSTNGGMVMSNTNSWGSSWIPYLQTKVDPYDERMITSYDYWDYTLGKQQIDIEKLDLKKPESWWSNVSELSSNVTEIKNMKSWLVSKGKVKSSDELKITSIKHVDFTVPPFQSDQVLRGSVEFNYFLKTKDGFVKDSNGQIKTQTMKIEDTSYNIRFMIGTTIMKSPYVKEIKDTKDSFIVSGSGFGHGIGMSQYGAYQQSKEGRNFDQILSFYYPETDLVKSTESGLITRLAGNNRYETSVAVSQNAWKESSEVVVLGRGDLSVDALTGSVLAKKYNAPLLLTKSDELPSVVEDEINRLQPEKIYILGGPAAISEKVVNQLSTKGYLSDVERISGDNRYETSIAVAEEVGNSNQVIVTTGDDTSPDALSIAPYAASKQIPILLTSSKEISEATSTYMTTVKPVAATIIGGENAVSSMVEENLNSTSTVKRVAGSNRYETSVKIAETFAFESKSVFFANGDVFIDALPGSPYAAAMGAPVILTKQSSLSSEAERYVETSMSREYYFLGGEAAISKPVEETVNKLSK</sequence>
<feature type="chain" id="PRO_5032728616" evidence="1">
    <location>
        <begin position="24"/>
        <end position="744"/>
    </location>
</feature>
<dbReference type="GO" id="GO:0030288">
    <property type="term" value="C:outer membrane-bounded periplasmic space"/>
    <property type="evidence" value="ECO:0007669"/>
    <property type="project" value="TreeGrafter"/>
</dbReference>
<dbReference type="Pfam" id="PF08486">
    <property type="entry name" value="SpoIID"/>
    <property type="match status" value="1"/>
</dbReference>
<dbReference type="PANTHER" id="PTHR30032">
    <property type="entry name" value="N-ACETYLMURAMOYL-L-ALANINE AMIDASE-RELATED"/>
    <property type="match status" value="1"/>
</dbReference>
<protein>
    <submittedName>
        <fullName evidence="3">SpoIID/LytB domain-containing protein</fullName>
    </submittedName>
</protein>
<dbReference type="Proteomes" id="UP000447833">
    <property type="component" value="Unassembled WGS sequence"/>
</dbReference>
<reference evidence="3 4" key="1">
    <citation type="submission" date="2019-11" db="EMBL/GenBank/DDBJ databases">
        <title>Genome sequences of 17 halophilic strains isolated from different environments.</title>
        <authorList>
            <person name="Furrow R.E."/>
        </authorList>
    </citation>
    <scope>NUCLEOTIDE SEQUENCE [LARGE SCALE GENOMIC DNA]</scope>
    <source>
        <strain evidence="3 4">22506_14_FS</strain>
    </source>
</reference>
<dbReference type="GO" id="GO:0030435">
    <property type="term" value="P:sporulation resulting in formation of a cellular spore"/>
    <property type="evidence" value="ECO:0007669"/>
    <property type="project" value="InterPro"/>
</dbReference>
<dbReference type="EMBL" id="WMEY01000001">
    <property type="protein sequence ID" value="MYL61990.1"/>
    <property type="molecule type" value="Genomic_DNA"/>
</dbReference>
<dbReference type="InterPro" id="IPR013486">
    <property type="entry name" value="SpoIID/LytB"/>
</dbReference>
<feature type="domain" description="Sporulation stage II protein D amidase enhancer LytB N-terminal" evidence="2">
    <location>
        <begin position="125"/>
        <end position="209"/>
    </location>
</feature>
<name>A0A845ESE1_9BACL</name>
<evidence type="ECO:0000259" key="2">
    <source>
        <dbReference type="Pfam" id="PF08486"/>
    </source>
</evidence>
<keyword evidence="1" id="KW-0732">Signal</keyword>
<evidence type="ECO:0000256" key="1">
    <source>
        <dbReference type="SAM" id="SignalP"/>
    </source>
</evidence>
<evidence type="ECO:0000313" key="3">
    <source>
        <dbReference type="EMBL" id="MYL61990.1"/>
    </source>
</evidence>
<accession>A0A845ESE1</accession>
<dbReference type="InterPro" id="IPR051922">
    <property type="entry name" value="Bact_Sporulation_Assoc"/>
</dbReference>